<sequence length="161" mass="18653">MSTATTGTSIDTIVFNEDVLAALEAWYQSWYQFFQNDYASNTAARPEIVDQHVTNDHPTEQLVPWHSHSEFGSLGAILRERWIQHFEDQEREVPQRKMLQKQESIGSLQEIGVGSFDHLSGLSLEQLQEMERMVVEHDAKYWEDNESQSLLPLEWLDNICA</sequence>
<name>A0A9N8EXB1_9STRA</name>
<evidence type="ECO:0000313" key="1">
    <source>
        <dbReference type="EMBL" id="CAB9526754.1"/>
    </source>
</evidence>
<proteinExistence type="predicted"/>
<reference evidence="1" key="1">
    <citation type="submission" date="2020-06" db="EMBL/GenBank/DDBJ databases">
        <authorList>
            <consortium name="Plant Systems Biology data submission"/>
        </authorList>
    </citation>
    <scope>NUCLEOTIDE SEQUENCE</scope>
    <source>
        <strain evidence="1">D6</strain>
    </source>
</reference>
<gene>
    <name evidence="1" type="ORF">SEMRO_1881_G303340.1</name>
</gene>
<evidence type="ECO:0000313" key="2">
    <source>
        <dbReference type="Proteomes" id="UP001153069"/>
    </source>
</evidence>
<dbReference type="AlphaFoldDB" id="A0A9N8EXB1"/>
<accession>A0A9N8EXB1</accession>
<keyword evidence="2" id="KW-1185">Reference proteome</keyword>
<dbReference type="Proteomes" id="UP001153069">
    <property type="component" value="Unassembled WGS sequence"/>
</dbReference>
<dbReference type="EMBL" id="CAICTM010001879">
    <property type="protein sequence ID" value="CAB9526754.1"/>
    <property type="molecule type" value="Genomic_DNA"/>
</dbReference>
<protein>
    <submittedName>
        <fullName evidence="1">Uncharacterized protein</fullName>
    </submittedName>
</protein>
<organism evidence="1 2">
    <name type="scientific">Seminavis robusta</name>
    <dbReference type="NCBI Taxonomy" id="568900"/>
    <lineage>
        <taxon>Eukaryota</taxon>
        <taxon>Sar</taxon>
        <taxon>Stramenopiles</taxon>
        <taxon>Ochrophyta</taxon>
        <taxon>Bacillariophyta</taxon>
        <taxon>Bacillariophyceae</taxon>
        <taxon>Bacillariophycidae</taxon>
        <taxon>Naviculales</taxon>
        <taxon>Naviculaceae</taxon>
        <taxon>Seminavis</taxon>
    </lineage>
</organism>
<comment type="caution">
    <text evidence="1">The sequence shown here is derived from an EMBL/GenBank/DDBJ whole genome shotgun (WGS) entry which is preliminary data.</text>
</comment>